<evidence type="ECO:0000313" key="2">
    <source>
        <dbReference type="Proteomes" id="UP000821865"/>
    </source>
</evidence>
<proteinExistence type="predicted"/>
<organism evidence="1 2">
    <name type="scientific">Dermacentor silvarum</name>
    <name type="common">Tick</name>
    <dbReference type="NCBI Taxonomy" id="543639"/>
    <lineage>
        <taxon>Eukaryota</taxon>
        <taxon>Metazoa</taxon>
        <taxon>Ecdysozoa</taxon>
        <taxon>Arthropoda</taxon>
        <taxon>Chelicerata</taxon>
        <taxon>Arachnida</taxon>
        <taxon>Acari</taxon>
        <taxon>Parasitiformes</taxon>
        <taxon>Ixodida</taxon>
        <taxon>Ixodoidea</taxon>
        <taxon>Ixodidae</taxon>
        <taxon>Rhipicephalinae</taxon>
        <taxon>Dermacentor</taxon>
    </lineage>
</organism>
<keyword evidence="2" id="KW-1185">Reference proteome</keyword>
<reference evidence="1" key="1">
    <citation type="submission" date="2020-05" db="EMBL/GenBank/DDBJ databases">
        <title>Large-scale comparative analyses of tick genomes elucidate their genetic diversity and vector capacities.</title>
        <authorList>
            <person name="Jia N."/>
            <person name="Wang J."/>
            <person name="Shi W."/>
            <person name="Du L."/>
            <person name="Sun Y."/>
            <person name="Zhan W."/>
            <person name="Jiang J."/>
            <person name="Wang Q."/>
            <person name="Zhang B."/>
            <person name="Ji P."/>
            <person name="Sakyi L.B."/>
            <person name="Cui X."/>
            <person name="Yuan T."/>
            <person name="Jiang B."/>
            <person name="Yang W."/>
            <person name="Lam T.T.-Y."/>
            <person name="Chang Q."/>
            <person name="Ding S."/>
            <person name="Wang X."/>
            <person name="Zhu J."/>
            <person name="Ruan X."/>
            <person name="Zhao L."/>
            <person name="Wei J."/>
            <person name="Que T."/>
            <person name="Du C."/>
            <person name="Cheng J."/>
            <person name="Dai P."/>
            <person name="Han X."/>
            <person name="Huang E."/>
            <person name="Gao Y."/>
            <person name="Liu J."/>
            <person name="Shao H."/>
            <person name="Ye R."/>
            <person name="Li L."/>
            <person name="Wei W."/>
            <person name="Wang X."/>
            <person name="Wang C."/>
            <person name="Yang T."/>
            <person name="Huo Q."/>
            <person name="Li W."/>
            <person name="Guo W."/>
            <person name="Chen H."/>
            <person name="Zhou L."/>
            <person name="Ni X."/>
            <person name="Tian J."/>
            <person name="Zhou Y."/>
            <person name="Sheng Y."/>
            <person name="Liu T."/>
            <person name="Pan Y."/>
            <person name="Xia L."/>
            <person name="Li J."/>
            <person name="Zhao F."/>
            <person name="Cao W."/>
        </authorList>
    </citation>
    <scope>NUCLEOTIDE SEQUENCE</scope>
    <source>
        <strain evidence="1">Dsil-2018</strain>
    </source>
</reference>
<sequence length="179" mass="20443">MKTLSNNKLPVVLAFQEPFNRAQLPGYVTCGLPYECMGRDVRVCTLVKRGMAYIEHELVRHEESDIDHVLVEFVPSSGRRRTGVFVFNVYSSPSQRNRTQTFNALFREAMTKAASNPLLICGDFNPPHTQWRYGADSPKALSERMAEQEQYSRMNNVEVRGVPCTQVYRHENWVSINGG</sequence>
<evidence type="ECO:0000313" key="1">
    <source>
        <dbReference type="EMBL" id="KAH7945076.1"/>
    </source>
</evidence>
<dbReference type="Proteomes" id="UP000821865">
    <property type="component" value="Chromosome 6"/>
</dbReference>
<protein>
    <submittedName>
        <fullName evidence="1">Uncharacterized protein</fullName>
    </submittedName>
</protein>
<gene>
    <name evidence="1" type="ORF">HPB49_006167</name>
</gene>
<comment type="caution">
    <text evidence="1">The sequence shown here is derived from an EMBL/GenBank/DDBJ whole genome shotgun (WGS) entry which is preliminary data.</text>
</comment>
<dbReference type="EMBL" id="CM023475">
    <property type="protein sequence ID" value="KAH7945076.1"/>
    <property type="molecule type" value="Genomic_DNA"/>
</dbReference>
<accession>A0ACB8CJF1</accession>
<name>A0ACB8CJF1_DERSI</name>